<dbReference type="AlphaFoldDB" id="A0A0A0B794"/>
<sequence>MSTDLSRALHDAVDGPVAAGRPALDTTGVAARIRRRRAVRAGVRGTVGLGAAGAVALGAATLARSDAAGLPAAVPGAEPGACGSAAESLGSTHGDASIEVVGAGVGVLSATSWQYDSRGPLGSLQGRELAVSFTTVLDAGPGATAELVPSLDEPPHLAVVRDGIVVSVPGPARRTPAQEAVDSQARLDPSGLNPGGHDASAPRELVVDLAACGTDGEPLPPGRYDVYAWTDAASPGERVVDGPWELELLERASTPVPLPAGFPADVPLVPGELVEAVELDGTTASGWLVTVGVAGTDGRQRALRALADAGYTAASAELLDGGRTPQSGLTTLLDAQHVVELSETVGTRHDRELTYRIRER</sequence>
<evidence type="ECO:0000313" key="2">
    <source>
        <dbReference type="EMBL" id="KGM02088.1"/>
    </source>
</evidence>
<organism evidence="2 3">
    <name type="scientific">Cellulomonas cellasea DSM 20118</name>
    <dbReference type="NCBI Taxonomy" id="1408250"/>
    <lineage>
        <taxon>Bacteria</taxon>
        <taxon>Bacillati</taxon>
        <taxon>Actinomycetota</taxon>
        <taxon>Actinomycetes</taxon>
        <taxon>Micrococcales</taxon>
        <taxon>Cellulomonadaceae</taxon>
        <taxon>Cellulomonas</taxon>
    </lineage>
</organism>
<accession>A0A0A0B794</accession>
<feature type="region of interest" description="Disordered" evidence="1">
    <location>
        <begin position="170"/>
        <end position="200"/>
    </location>
</feature>
<dbReference type="EMBL" id="AXNT01000066">
    <property type="protein sequence ID" value="KGM02088.1"/>
    <property type="molecule type" value="Genomic_DNA"/>
</dbReference>
<dbReference type="RefSeq" id="WP_034629999.1">
    <property type="nucleotide sequence ID" value="NZ_AXNT01000066.1"/>
</dbReference>
<keyword evidence="3" id="KW-1185">Reference proteome</keyword>
<reference evidence="2 3" key="1">
    <citation type="submission" date="2013-10" db="EMBL/GenBank/DDBJ databases">
        <authorList>
            <person name="Wang G."/>
            <person name="Zhuang W."/>
        </authorList>
    </citation>
    <scope>NUCLEOTIDE SEQUENCE [LARGE SCALE GENOMIC DNA]</scope>
    <source>
        <strain evidence="2 3">DSM 20118</strain>
    </source>
</reference>
<gene>
    <name evidence="2" type="ORF">Q760_15460</name>
</gene>
<evidence type="ECO:0000256" key="1">
    <source>
        <dbReference type="SAM" id="MobiDB-lite"/>
    </source>
</evidence>
<protein>
    <submittedName>
        <fullName evidence="2">Uncharacterized protein</fullName>
    </submittedName>
</protein>
<dbReference type="OrthoDB" id="4823259at2"/>
<comment type="caution">
    <text evidence="2">The sequence shown here is derived from an EMBL/GenBank/DDBJ whole genome shotgun (WGS) entry which is preliminary data.</text>
</comment>
<dbReference type="STRING" id="1408250.Q760_15460"/>
<evidence type="ECO:0000313" key="3">
    <source>
        <dbReference type="Proteomes" id="UP000029833"/>
    </source>
</evidence>
<dbReference type="Proteomes" id="UP000029833">
    <property type="component" value="Unassembled WGS sequence"/>
</dbReference>
<name>A0A0A0B794_9CELL</name>
<proteinExistence type="predicted"/>